<proteinExistence type="predicted"/>
<protein>
    <submittedName>
        <fullName evidence="2">Uncharacterized protein</fullName>
    </submittedName>
</protein>
<dbReference type="AlphaFoldDB" id="A0A8T0J6L5"/>
<dbReference type="Proteomes" id="UP000822688">
    <property type="component" value="Chromosome 1"/>
</dbReference>
<keyword evidence="3" id="KW-1185">Reference proteome</keyword>
<dbReference type="EMBL" id="CM026421">
    <property type="protein sequence ID" value="KAG0590619.1"/>
    <property type="molecule type" value="Genomic_DNA"/>
</dbReference>
<gene>
    <name evidence="2" type="ORF">KC19_1G114300</name>
</gene>
<sequence>MSNRSRSTSAMFASMSMVAPSYFHRGATVVDSYLESLVECEVVVTKISIYKTPLGKDLQQASAEQLIEQEGAGSSRMKVHHHFLIVEVSQVRHPARRKLPGFLIRAEKSGRDPQGFAGITVNHAPFIVEGKAAKEHHGKVVNKPIQLKKLIEILTAHNPDYDILCDNCWKYADEIFKALNDTLQATRVSIEKKGQRQGRPQLPTNEGSMPSLVMPIDIVTQAAKVTTIVGAVGVLAACAYAGLEWWTSKQDGEKEEEENNKVLAKARS</sequence>
<comment type="caution">
    <text evidence="2">The sequence shown here is derived from an EMBL/GenBank/DDBJ whole genome shotgun (WGS) entry which is preliminary data.</text>
</comment>
<name>A0A8T0J6L5_CERPU</name>
<evidence type="ECO:0000313" key="3">
    <source>
        <dbReference type="Proteomes" id="UP000822688"/>
    </source>
</evidence>
<evidence type="ECO:0000256" key="1">
    <source>
        <dbReference type="SAM" id="MobiDB-lite"/>
    </source>
</evidence>
<feature type="region of interest" description="Disordered" evidence="1">
    <location>
        <begin position="249"/>
        <end position="268"/>
    </location>
</feature>
<organism evidence="2 3">
    <name type="scientific">Ceratodon purpureus</name>
    <name type="common">Fire moss</name>
    <name type="synonym">Dicranum purpureum</name>
    <dbReference type="NCBI Taxonomy" id="3225"/>
    <lineage>
        <taxon>Eukaryota</taxon>
        <taxon>Viridiplantae</taxon>
        <taxon>Streptophyta</taxon>
        <taxon>Embryophyta</taxon>
        <taxon>Bryophyta</taxon>
        <taxon>Bryophytina</taxon>
        <taxon>Bryopsida</taxon>
        <taxon>Dicranidae</taxon>
        <taxon>Pseudoditrichales</taxon>
        <taxon>Ditrichaceae</taxon>
        <taxon>Ceratodon</taxon>
    </lineage>
</organism>
<evidence type="ECO:0000313" key="2">
    <source>
        <dbReference type="EMBL" id="KAG0590619.1"/>
    </source>
</evidence>
<accession>A0A8T0J6L5</accession>
<reference evidence="2" key="1">
    <citation type="submission" date="2020-06" db="EMBL/GenBank/DDBJ databases">
        <title>WGS assembly of Ceratodon purpureus strain R40.</title>
        <authorList>
            <person name="Carey S.B."/>
            <person name="Jenkins J."/>
            <person name="Shu S."/>
            <person name="Lovell J.T."/>
            <person name="Sreedasyam A."/>
            <person name="Maumus F."/>
            <person name="Tiley G.P."/>
            <person name="Fernandez-Pozo N."/>
            <person name="Barry K."/>
            <person name="Chen C."/>
            <person name="Wang M."/>
            <person name="Lipzen A."/>
            <person name="Daum C."/>
            <person name="Saski C.A."/>
            <person name="Payton A.C."/>
            <person name="Mcbreen J.C."/>
            <person name="Conrad R.E."/>
            <person name="Kollar L.M."/>
            <person name="Olsson S."/>
            <person name="Huttunen S."/>
            <person name="Landis J.B."/>
            <person name="Wickett N.J."/>
            <person name="Johnson M.G."/>
            <person name="Rensing S.A."/>
            <person name="Grimwood J."/>
            <person name="Schmutz J."/>
            <person name="Mcdaniel S.F."/>
        </authorList>
    </citation>
    <scope>NUCLEOTIDE SEQUENCE</scope>
    <source>
        <strain evidence="2">R40</strain>
    </source>
</reference>